<evidence type="ECO:0000256" key="5">
    <source>
        <dbReference type="ARBA" id="ARBA00023124"/>
    </source>
</evidence>
<dbReference type="Gene3D" id="3.90.1680.10">
    <property type="entry name" value="SOS response associated peptidase-like"/>
    <property type="match status" value="1"/>
</dbReference>
<keyword evidence="4 8" id="KW-0378">Hydrolase</keyword>
<dbReference type="PANTHER" id="PTHR13604">
    <property type="entry name" value="DC12-RELATED"/>
    <property type="match status" value="1"/>
</dbReference>
<keyword evidence="5" id="KW-0190">Covalent protein-DNA linkage</keyword>
<dbReference type="Proteomes" id="UP000529783">
    <property type="component" value="Unassembled WGS sequence"/>
</dbReference>
<reference evidence="10 11" key="1">
    <citation type="submission" date="2020-07" db="EMBL/GenBank/DDBJ databases">
        <title>Sequencing the genomes of 1000 actinobacteria strains.</title>
        <authorList>
            <person name="Klenk H.-P."/>
        </authorList>
    </citation>
    <scope>NUCLEOTIDE SEQUENCE [LARGE SCALE GENOMIC DNA]</scope>
    <source>
        <strain evidence="10 11">DSM 40398</strain>
    </source>
</reference>
<dbReference type="InterPro" id="IPR003738">
    <property type="entry name" value="SRAP"/>
</dbReference>
<dbReference type="SUPFAM" id="SSF143081">
    <property type="entry name" value="BB1717-like"/>
    <property type="match status" value="1"/>
</dbReference>
<dbReference type="GO" id="GO:0008233">
    <property type="term" value="F:peptidase activity"/>
    <property type="evidence" value="ECO:0007669"/>
    <property type="project" value="UniProtKB-KW"/>
</dbReference>
<evidence type="ECO:0000313" key="10">
    <source>
        <dbReference type="EMBL" id="NYD46356.1"/>
    </source>
</evidence>
<keyword evidence="7" id="KW-0456">Lyase</keyword>
<keyword evidence="11" id="KW-1185">Reference proteome</keyword>
<evidence type="ECO:0000256" key="1">
    <source>
        <dbReference type="ARBA" id="ARBA00008136"/>
    </source>
</evidence>
<comment type="similarity">
    <text evidence="1 8">Belongs to the SOS response-associated peptidase family.</text>
</comment>
<keyword evidence="6" id="KW-0238">DNA-binding</keyword>
<evidence type="ECO:0000256" key="7">
    <source>
        <dbReference type="ARBA" id="ARBA00023239"/>
    </source>
</evidence>
<evidence type="ECO:0000313" key="11">
    <source>
        <dbReference type="Proteomes" id="UP000529783"/>
    </source>
</evidence>
<proteinExistence type="inferred from homology"/>
<keyword evidence="2 8" id="KW-0645">Protease</keyword>
<comment type="caution">
    <text evidence="10">The sequence shown here is derived from an EMBL/GenBank/DDBJ whole genome shotgun (WGS) entry which is preliminary data.</text>
</comment>
<gene>
    <name evidence="10" type="ORF">BJY14_002339</name>
</gene>
<organism evidence="10 11">
    <name type="scientific">Actinomadura luteofluorescens</name>
    <dbReference type="NCBI Taxonomy" id="46163"/>
    <lineage>
        <taxon>Bacteria</taxon>
        <taxon>Bacillati</taxon>
        <taxon>Actinomycetota</taxon>
        <taxon>Actinomycetes</taxon>
        <taxon>Streptosporangiales</taxon>
        <taxon>Thermomonosporaceae</taxon>
        <taxon>Actinomadura</taxon>
    </lineage>
</organism>
<sequence length="282" mass="31911">MTRYMPNAPRLKRGRMGRMCGRYATTRARQELLDEFQVQLDAVDGDIQADYNVAPTKQVPVVLDRRPKDEPDEAPAVRQLRTVRWGLVPSWAKDLSIGSRMINARVETVHEKPSYRRAFARRRCLLPADGYFEWYTLQDQGDGADPAEGEKKAKRKPQKQPYFIRPKDGAVMAMAGLYELWKSPEDEWVWTCTVITTNAPDDLGRIHDRMPMVVEPERWDAWLDPALTDTEQVRGLLVPAMAGTMDAYPVSKAVNSVRNNGPELIQPANSGDGDGNHSEGLF</sequence>
<evidence type="ECO:0000256" key="6">
    <source>
        <dbReference type="ARBA" id="ARBA00023125"/>
    </source>
</evidence>
<accession>A0A7Y9JFB9</accession>
<evidence type="ECO:0000256" key="9">
    <source>
        <dbReference type="SAM" id="MobiDB-lite"/>
    </source>
</evidence>
<dbReference type="InterPro" id="IPR036590">
    <property type="entry name" value="SRAP-like"/>
</dbReference>
<feature type="region of interest" description="Disordered" evidence="9">
    <location>
        <begin position="259"/>
        <end position="282"/>
    </location>
</feature>
<dbReference type="EMBL" id="JACCBA010000001">
    <property type="protein sequence ID" value="NYD46356.1"/>
    <property type="molecule type" value="Genomic_DNA"/>
</dbReference>
<name>A0A7Y9JFB9_9ACTN</name>
<evidence type="ECO:0000256" key="2">
    <source>
        <dbReference type="ARBA" id="ARBA00022670"/>
    </source>
</evidence>
<dbReference type="PANTHER" id="PTHR13604:SF0">
    <property type="entry name" value="ABASIC SITE PROCESSING PROTEIN HMCES"/>
    <property type="match status" value="1"/>
</dbReference>
<dbReference type="EC" id="3.4.-.-" evidence="8"/>
<dbReference type="Pfam" id="PF02586">
    <property type="entry name" value="SRAP"/>
    <property type="match status" value="1"/>
</dbReference>
<dbReference type="GO" id="GO:0016829">
    <property type="term" value="F:lyase activity"/>
    <property type="evidence" value="ECO:0007669"/>
    <property type="project" value="UniProtKB-KW"/>
</dbReference>
<dbReference type="GO" id="GO:0006508">
    <property type="term" value="P:proteolysis"/>
    <property type="evidence" value="ECO:0007669"/>
    <property type="project" value="UniProtKB-KW"/>
</dbReference>
<evidence type="ECO:0000256" key="8">
    <source>
        <dbReference type="RuleBase" id="RU364100"/>
    </source>
</evidence>
<dbReference type="RefSeq" id="WP_246395879.1">
    <property type="nucleotide sequence ID" value="NZ_JACCBA010000001.1"/>
</dbReference>
<dbReference type="GO" id="GO:0003697">
    <property type="term" value="F:single-stranded DNA binding"/>
    <property type="evidence" value="ECO:0007669"/>
    <property type="project" value="InterPro"/>
</dbReference>
<evidence type="ECO:0000256" key="3">
    <source>
        <dbReference type="ARBA" id="ARBA00022763"/>
    </source>
</evidence>
<dbReference type="GO" id="GO:0106300">
    <property type="term" value="P:protein-DNA covalent cross-linking repair"/>
    <property type="evidence" value="ECO:0007669"/>
    <property type="project" value="InterPro"/>
</dbReference>
<keyword evidence="3" id="KW-0227">DNA damage</keyword>
<evidence type="ECO:0000256" key="4">
    <source>
        <dbReference type="ARBA" id="ARBA00022801"/>
    </source>
</evidence>
<protein>
    <recommendedName>
        <fullName evidence="8">Abasic site processing protein</fullName>
        <ecNumber evidence="8">3.4.-.-</ecNumber>
    </recommendedName>
</protein>
<dbReference type="AlphaFoldDB" id="A0A7Y9JFB9"/>